<keyword evidence="4" id="KW-1185">Reference proteome</keyword>
<dbReference type="KEGG" id="vg:40092441"/>
<dbReference type="EMBL" id="KX147096">
    <property type="protein sequence ID" value="ANM47159.1"/>
    <property type="molecule type" value="Genomic_DNA"/>
</dbReference>
<dbReference type="Proteomes" id="UP000230444">
    <property type="component" value="Segment"/>
</dbReference>
<sequence length="109" mass="12918">MLIKLRRPEVTEKMLAKAALYPSKRFAFLPTRLHDGNWIWLERYVRAPIQLYAACGKLKQFRVGGGWDDDGEYFPHRNFRQGDNSYLTVENSEDKEFNSIEFLFKKVRS</sequence>
<dbReference type="OrthoDB" id="15815at10239"/>
<protein>
    <submittedName>
        <fullName evidence="2">Uncharacterized protein</fullName>
    </submittedName>
</protein>
<evidence type="ECO:0000313" key="3">
    <source>
        <dbReference type="Proteomes" id="UP000230444"/>
    </source>
</evidence>
<reference evidence="2 3" key="1">
    <citation type="submission" date="2016-11" db="EMBL/GenBank/DDBJ databases">
        <title>Complete genome of the first virulent bacteriophage infecting the opportunist pathogen Serratia rubidaea.</title>
        <authorList>
            <person name="Xing S."/>
            <person name="Ma T."/>
            <person name="Zhang X."/>
            <person name="Huang Y."/>
            <person name="Mi Z."/>
            <person name="Sun Q."/>
            <person name="An X."/>
            <person name="Fan H."/>
            <person name="Wu S."/>
            <person name="Lin W."/>
            <person name="Tong Y."/>
        </authorList>
    </citation>
    <scope>NUCLEOTIDE SEQUENCE [LARGE SCALE GENOMIC DNA]</scope>
</reference>
<evidence type="ECO:0000313" key="4">
    <source>
        <dbReference type="Proteomes" id="UP000231470"/>
    </source>
</evidence>
<evidence type="ECO:0000313" key="2">
    <source>
        <dbReference type="EMBL" id="APD20067.1"/>
    </source>
</evidence>
<dbReference type="Proteomes" id="UP000231470">
    <property type="component" value="Segment"/>
</dbReference>
<accession>A0A1J0MFT1</accession>
<dbReference type="EMBL" id="KY073123">
    <property type="protein sequence ID" value="APD20067.1"/>
    <property type="molecule type" value="Genomic_DNA"/>
</dbReference>
<proteinExistence type="predicted"/>
<organism evidence="2 3">
    <name type="scientific">Serratia phage vB_Sru_IME250</name>
    <dbReference type="NCBI Taxonomy" id="1852640"/>
    <lineage>
        <taxon>Viruses</taxon>
        <taxon>Duplodnaviria</taxon>
        <taxon>Heunggongvirae</taxon>
        <taxon>Uroviricota</taxon>
        <taxon>Caudoviricetes</taxon>
        <taxon>Pantevenvirales</taxon>
        <taxon>Ackermannviridae</taxon>
        <taxon>Taipeivirus</taxon>
        <taxon>Taipeivirus IME250</taxon>
    </lineage>
</organism>
<evidence type="ECO:0000313" key="1">
    <source>
        <dbReference type="EMBL" id="ANM47159.1"/>
    </source>
</evidence>
<dbReference type="GeneID" id="40092441"/>
<dbReference type="RefSeq" id="YP_009615960.1">
    <property type="nucleotide sequence ID" value="NC_042047.1"/>
</dbReference>
<name>A0A1J0MFT1_9CAUD</name>
<reference evidence="1 4" key="2">
    <citation type="journal article" date="2017" name="Arch. Virol.">
        <title>First complete genome sequence of a virulent bacteriophage infecting the opportunistic pathogen Serratia rubidaea.</title>
        <authorList>
            <person name="Xing S."/>
            <person name="Ma T."/>
            <person name="Zhang X."/>
            <person name="Huang Y."/>
            <person name="Mi Z."/>
            <person name="Sun Q."/>
            <person name="An X."/>
            <person name="Fan H."/>
            <person name="Wu S."/>
            <person name="Wei L."/>
            <person name="Tong Y."/>
        </authorList>
    </citation>
    <scope>NUCLEOTIDE SEQUENCE [LARGE SCALE GENOMIC DNA]</scope>
</reference>